<dbReference type="InterPro" id="IPR025326">
    <property type="entry name" value="DUF4232"/>
</dbReference>
<evidence type="ECO:0000256" key="2">
    <source>
        <dbReference type="SAM" id="SignalP"/>
    </source>
</evidence>
<evidence type="ECO:0000256" key="1">
    <source>
        <dbReference type="SAM" id="MobiDB-lite"/>
    </source>
</evidence>
<proteinExistence type="predicted"/>
<reference evidence="5" key="1">
    <citation type="journal article" date="2019" name="Int. J. Syst. Evol. Microbiol.">
        <title>The Global Catalogue of Microorganisms (GCM) 10K type strain sequencing project: providing services to taxonomists for standard genome sequencing and annotation.</title>
        <authorList>
            <consortium name="The Broad Institute Genomics Platform"/>
            <consortium name="The Broad Institute Genome Sequencing Center for Infectious Disease"/>
            <person name="Wu L."/>
            <person name="Ma J."/>
        </authorList>
    </citation>
    <scope>NUCLEOTIDE SEQUENCE [LARGE SCALE GENOMIC DNA]</scope>
    <source>
        <strain evidence="5">WLHS5</strain>
    </source>
</reference>
<sequence length="187" mass="18893">MTIGARVARTSAVLFSAALLAGCGQAAQTGNAAAGAGPQAAAPKAGTEAPGRCHTSMLSGSMGRVEAGAGQRYAELILTNRSGEPCTIYGYGGLQLVDAAGRPLPTELTRSPNPGPSPIELAPGQAASATLHWTANPHEGEPTDGPCQPTPATAQVIPPDETDWVPVNWTGGPVCGWGDVEASAYHR</sequence>
<evidence type="ECO:0000259" key="3">
    <source>
        <dbReference type="Pfam" id="PF14016"/>
    </source>
</evidence>
<feature type="region of interest" description="Disordered" evidence="1">
    <location>
        <begin position="31"/>
        <end position="53"/>
    </location>
</feature>
<feature type="compositionally biased region" description="Low complexity" evidence="1">
    <location>
        <begin position="31"/>
        <end position="46"/>
    </location>
</feature>
<organism evidence="4 5">
    <name type="scientific">Saccharopolyspora griseoalba</name>
    <dbReference type="NCBI Taxonomy" id="1431848"/>
    <lineage>
        <taxon>Bacteria</taxon>
        <taxon>Bacillati</taxon>
        <taxon>Actinomycetota</taxon>
        <taxon>Actinomycetes</taxon>
        <taxon>Pseudonocardiales</taxon>
        <taxon>Pseudonocardiaceae</taxon>
        <taxon>Saccharopolyspora</taxon>
    </lineage>
</organism>
<feature type="domain" description="DUF4232" evidence="3">
    <location>
        <begin position="53"/>
        <end position="181"/>
    </location>
</feature>
<protein>
    <submittedName>
        <fullName evidence="4">DUF4232 domain-containing protein</fullName>
    </submittedName>
</protein>
<feature type="signal peptide" evidence="2">
    <location>
        <begin position="1"/>
        <end position="26"/>
    </location>
</feature>
<dbReference type="Pfam" id="PF14016">
    <property type="entry name" value="DUF4232"/>
    <property type="match status" value="1"/>
</dbReference>
<feature type="chain" id="PRO_5046675368" evidence="2">
    <location>
        <begin position="27"/>
        <end position="187"/>
    </location>
</feature>
<dbReference type="Proteomes" id="UP001596504">
    <property type="component" value="Unassembled WGS sequence"/>
</dbReference>
<comment type="caution">
    <text evidence="4">The sequence shown here is derived from an EMBL/GenBank/DDBJ whole genome shotgun (WGS) entry which is preliminary data.</text>
</comment>
<accession>A0ABW2LIC1</accession>
<dbReference type="EMBL" id="JBHTCJ010000003">
    <property type="protein sequence ID" value="MFC7341300.1"/>
    <property type="molecule type" value="Genomic_DNA"/>
</dbReference>
<dbReference type="RefSeq" id="WP_380666016.1">
    <property type="nucleotide sequence ID" value="NZ_JBHTCJ010000003.1"/>
</dbReference>
<keyword evidence="5" id="KW-1185">Reference proteome</keyword>
<evidence type="ECO:0000313" key="4">
    <source>
        <dbReference type="EMBL" id="MFC7341300.1"/>
    </source>
</evidence>
<name>A0ABW2LIC1_9PSEU</name>
<keyword evidence="2" id="KW-0732">Signal</keyword>
<gene>
    <name evidence="4" type="ORF">ACFQRI_07725</name>
</gene>
<evidence type="ECO:0000313" key="5">
    <source>
        <dbReference type="Proteomes" id="UP001596504"/>
    </source>
</evidence>
<dbReference type="PROSITE" id="PS51257">
    <property type="entry name" value="PROKAR_LIPOPROTEIN"/>
    <property type="match status" value="1"/>
</dbReference>